<dbReference type="EMBL" id="OZ034833">
    <property type="protein sequence ID" value="CAL1675114.1"/>
    <property type="molecule type" value="Genomic_DNA"/>
</dbReference>
<gene>
    <name evidence="1" type="ORF">LPLAT_LOCUS1605</name>
</gene>
<keyword evidence="2" id="KW-1185">Reference proteome</keyword>
<sequence>MERRDTSTAPVTPAHPANLQFLVSPALVARKQASSLCVDFDSHRESRRNAETFLKFSGERAFRSNDNDFPISSSGID</sequence>
<protein>
    <submittedName>
        <fullName evidence="1">Uncharacterized protein</fullName>
    </submittedName>
</protein>
<proteinExistence type="predicted"/>
<organism evidence="1 2">
    <name type="scientific">Lasius platythorax</name>
    <dbReference type="NCBI Taxonomy" id="488582"/>
    <lineage>
        <taxon>Eukaryota</taxon>
        <taxon>Metazoa</taxon>
        <taxon>Ecdysozoa</taxon>
        <taxon>Arthropoda</taxon>
        <taxon>Hexapoda</taxon>
        <taxon>Insecta</taxon>
        <taxon>Pterygota</taxon>
        <taxon>Neoptera</taxon>
        <taxon>Endopterygota</taxon>
        <taxon>Hymenoptera</taxon>
        <taxon>Apocrita</taxon>
        <taxon>Aculeata</taxon>
        <taxon>Formicoidea</taxon>
        <taxon>Formicidae</taxon>
        <taxon>Formicinae</taxon>
        <taxon>Lasius</taxon>
        <taxon>Lasius</taxon>
    </lineage>
</organism>
<reference evidence="1" key="1">
    <citation type="submission" date="2024-04" db="EMBL/GenBank/DDBJ databases">
        <authorList>
            <consortium name="Molecular Ecology Group"/>
        </authorList>
    </citation>
    <scope>NUCLEOTIDE SEQUENCE</scope>
</reference>
<dbReference type="AlphaFoldDB" id="A0AAV2N5B5"/>
<evidence type="ECO:0000313" key="1">
    <source>
        <dbReference type="EMBL" id="CAL1675114.1"/>
    </source>
</evidence>
<dbReference type="Proteomes" id="UP001497644">
    <property type="component" value="Chromosome 10"/>
</dbReference>
<accession>A0AAV2N5B5</accession>
<name>A0AAV2N5B5_9HYME</name>
<evidence type="ECO:0000313" key="2">
    <source>
        <dbReference type="Proteomes" id="UP001497644"/>
    </source>
</evidence>